<comment type="caution">
    <text evidence="3">The sequence shown here is derived from an EMBL/GenBank/DDBJ whole genome shotgun (WGS) entry which is preliminary data.</text>
</comment>
<feature type="region of interest" description="Disordered" evidence="1">
    <location>
        <begin position="394"/>
        <end position="480"/>
    </location>
</feature>
<reference evidence="3 4" key="1">
    <citation type="submission" date="2023-10" db="EMBL/GenBank/DDBJ databases">
        <title>Draft genome sequence of Xylaria bambusicola isolate GMP-LS, the root and basal stem rot pathogen of sugarcane in Indonesia.</title>
        <authorList>
            <person name="Selvaraj P."/>
            <person name="Muralishankar V."/>
            <person name="Muruganantham S."/>
            <person name="Sp S."/>
            <person name="Haryani S."/>
            <person name="Lau K.J.X."/>
            <person name="Naqvi N.I."/>
        </authorList>
    </citation>
    <scope>NUCLEOTIDE SEQUENCE [LARGE SCALE GENOMIC DNA]</scope>
    <source>
        <strain evidence="3">GMP-LS</strain>
    </source>
</reference>
<feature type="compositionally biased region" description="Low complexity" evidence="1">
    <location>
        <begin position="430"/>
        <end position="439"/>
    </location>
</feature>
<feature type="region of interest" description="Disordered" evidence="1">
    <location>
        <begin position="1"/>
        <end position="188"/>
    </location>
</feature>
<evidence type="ECO:0000313" key="4">
    <source>
        <dbReference type="Proteomes" id="UP001305414"/>
    </source>
</evidence>
<dbReference type="InterPro" id="IPR004330">
    <property type="entry name" value="FAR1_DNA_bnd_dom"/>
</dbReference>
<evidence type="ECO:0000313" key="3">
    <source>
        <dbReference type="EMBL" id="KAK5629176.1"/>
    </source>
</evidence>
<evidence type="ECO:0000256" key="1">
    <source>
        <dbReference type="SAM" id="MobiDB-lite"/>
    </source>
</evidence>
<dbReference type="AlphaFoldDB" id="A0AAN7UMK2"/>
<accession>A0AAN7UMK2</accession>
<dbReference type="PANTHER" id="PTHR47718:SF3">
    <property type="entry name" value="PROTEIN FAR1-RELATED SEQUENCE 5-LIKE"/>
    <property type="match status" value="1"/>
</dbReference>
<keyword evidence="4" id="KW-1185">Reference proteome</keyword>
<feature type="compositionally biased region" description="Basic residues" evidence="1">
    <location>
        <begin position="148"/>
        <end position="157"/>
    </location>
</feature>
<evidence type="ECO:0000259" key="2">
    <source>
        <dbReference type="Pfam" id="PF03101"/>
    </source>
</evidence>
<feature type="compositionally biased region" description="Polar residues" evidence="1">
    <location>
        <begin position="120"/>
        <end position="129"/>
    </location>
</feature>
<dbReference type="EMBL" id="JAWHQM010000010">
    <property type="protein sequence ID" value="KAK5629176.1"/>
    <property type="molecule type" value="Genomic_DNA"/>
</dbReference>
<feature type="domain" description="FAR1" evidence="2">
    <location>
        <begin position="228"/>
        <end position="294"/>
    </location>
</feature>
<organism evidence="3 4">
    <name type="scientific">Xylaria bambusicola</name>
    <dbReference type="NCBI Taxonomy" id="326684"/>
    <lineage>
        <taxon>Eukaryota</taxon>
        <taxon>Fungi</taxon>
        <taxon>Dikarya</taxon>
        <taxon>Ascomycota</taxon>
        <taxon>Pezizomycotina</taxon>
        <taxon>Sordariomycetes</taxon>
        <taxon>Xylariomycetidae</taxon>
        <taxon>Xylariales</taxon>
        <taxon>Xylariaceae</taxon>
        <taxon>Xylaria</taxon>
    </lineage>
</organism>
<feature type="compositionally biased region" description="Low complexity" evidence="1">
    <location>
        <begin position="21"/>
        <end position="31"/>
    </location>
</feature>
<name>A0AAN7UMK2_9PEZI</name>
<sequence>MAASSQFGVLKPMQRNKHRQPPLQGPHQQPHYGEFAFTPNPPPPIPHPSQHLPHHRQQLHQQQHGRITTVPPTTTNYAPNGTIHPHFQSQPHPPALNGLANGPPPPRQLQTMAPIPAMPSTANPSTIATTPAPILVTDTPDSQLGHRTAGRPNKRRRSSNDNDAEPVHGRPPRVPGTPRPHHVHPFHKGPYETLKEAIYELQRHVFSSGYGVSQKRTVKEKLPSGKYDPDGDIIRKDFACDKGGNEFVSQSRGERRRESKKCGCPWKAAVRRLRREGDRWFIEILEPNHNHPVTPPDEMHTLASYRRWQRDNNAGLRIVIDRLTYAASLPARDIAAYLKGEFQDRDLDRIDTQILRALSMNDKELPGSEKEGSSVVFEVIATRPVIILQDIDRTASAQTNGDSNKSNTPNNAPSAPMNDGSLPKSIVELPTPTATTTAPLNESPVTNRQAIPGNPTKDSPNSPPAAPPLESEVDGATAKE</sequence>
<gene>
    <name evidence="3" type="ORF">RRF57_004891</name>
</gene>
<protein>
    <recommendedName>
        <fullName evidence="2">FAR1 domain-containing protein</fullName>
    </recommendedName>
</protein>
<feature type="compositionally biased region" description="Polar residues" evidence="1">
    <location>
        <begin position="395"/>
        <end position="413"/>
    </location>
</feature>
<proteinExistence type="predicted"/>
<dbReference type="Pfam" id="PF03101">
    <property type="entry name" value="FAR1"/>
    <property type="match status" value="1"/>
</dbReference>
<dbReference type="PANTHER" id="PTHR47718">
    <property type="entry name" value="OS01G0519700 PROTEIN"/>
    <property type="match status" value="1"/>
</dbReference>
<dbReference type="Proteomes" id="UP001305414">
    <property type="component" value="Unassembled WGS sequence"/>
</dbReference>
<feature type="compositionally biased region" description="Polar residues" evidence="1">
    <location>
        <begin position="70"/>
        <end position="79"/>
    </location>
</feature>